<evidence type="ECO:0000313" key="2">
    <source>
        <dbReference type="Proteomes" id="UP000712600"/>
    </source>
</evidence>
<sequence length="113" mass="12931">MFHQVREKMRQRITLKKKSDPGKFVIPCLIGGIDYPSTLCDTGSSVSILPMVTPIKMKQEQGPSASECCPIQALRQERWEMSCHVDTVIPSAFSRGRFWYLHRFLLHASFLGF</sequence>
<accession>A0A8S9MW33</accession>
<protein>
    <submittedName>
        <fullName evidence="1">Uncharacterized protein</fullName>
    </submittedName>
</protein>
<proteinExistence type="predicted"/>
<organism evidence="1 2">
    <name type="scientific">Brassica cretica</name>
    <name type="common">Mustard</name>
    <dbReference type="NCBI Taxonomy" id="69181"/>
    <lineage>
        <taxon>Eukaryota</taxon>
        <taxon>Viridiplantae</taxon>
        <taxon>Streptophyta</taxon>
        <taxon>Embryophyta</taxon>
        <taxon>Tracheophyta</taxon>
        <taxon>Spermatophyta</taxon>
        <taxon>Magnoliopsida</taxon>
        <taxon>eudicotyledons</taxon>
        <taxon>Gunneridae</taxon>
        <taxon>Pentapetalae</taxon>
        <taxon>rosids</taxon>
        <taxon>malvids</taxon>
        <taxon>Brassicales</taxon>
        <taxon>Brassicaceae</taxon>
        <taxon>Brassiceae</taxon>
        <taxon>Brassica</taxon>
    </lineage>
</organism>
<dbReference type="Proteomes" id="UP000712600">
    <property type="component" value="Unassembled WGS sequence"/>
</dbReference>
<name>A0A8S9MW33_BRACR</name>
<evidence type="ECO:0000313" key="1">
    <source>
        <dbReference type="EMBL" id="KAF3485582.1"/>
    </source>
</evidence>
<dbReference type="AlphaFoldDB" id="A0A8S9MW33"/>
<gene>
    <name evidence="1" type="ORF">F2Q69_00052905</name>
</gene>
<reference evidence="1" key="1">
    <citation type="submission" date="2019-12" db="EMBL/GenBank/DDBJ databases">
        <title>Genome sequencing and annotation of Brassica cretica.</title>
        <authorList>
            <person name="Studholme D.J."/>
            <person name="Sarris P."/>
        </authorList>
    </citation>
    <scope>NUCLEOTIDE SEQUENCE</scope>
    <source>
        <strain evidence="1">PFS-109/04</strain>
        <tissue evidence="1">Leaf</tissue>
    </source>
</reference>
<comment type="caution">
    <text evidence="1">The sequence shown here is derived from an EMBL/GenBank/DDBJ whole genome shotgun (WGS) entry which is preliminary data.</text>
</comment>
<dbReference type="EMBL" id="QGKX02002183">
    <property type="protein sequence ID" value="KAF3485582.1"/>
    <property type="molecule type" value="Genomic_DNA"/>
</dbReference>